<protein>
    <submittedName>
        <fullName evidence="1">ParB/RepB/Spo0J family partition protein</fullName>
    </submittedName>
</protein>
<proteinExistence type="predicted"/>
<keyword evidence="2" id="KW-1185">Reference proteome</keyword>
<evidence type="ECO:0000313" key="2">
    <source>
        <dbReference type="Proteomes" id="UP001392318"/>
    </source>
</evidence>
<comment type="caution">
    <text evidence="1">The sequence shown here is derived from an EMBL/GenBank/DDBJ whole genome shotgun (WGS) entry which is preliminary data.</text>
</comment>
<dbReference type="EMBL" id="JAYMRU010000070">
    <property type="protein sequence ID" value="MEM5406282.1"/>
    <property type="molecule type" value="Genomic_DNA"/>
</dbReference>
<accession>A0ACC6RXN3</accession>
<organism evidence="1 2">
    <name type="scientific">Paraburkholderia unamae</name>
    <dbReference type="NCBI Taxonomy" id="219649"/>
    <lineage>
        <taxon>Bacteria</taxon>
        <taxon>Pseudomonadati</taxon>
        <taxon>Pseudomonadota</taxon>
        <taxon>Betaproteobacteria</taxon>
        <taxon>Burkholderiales</taxon>
        <taxon>Burkholderiaceae</taxon>
        <taxon>Paraburkholderia</taxon>
    </lineage>
</organism>
<dbReference type="Proteomes" id="UP001392318">
    <property type="component" value="Unassembled WGS sequence"/>
</dbReference>
<reference evidence="1" key="1">
    <citation type="submission" date="2024-01" db="EMBL/GenBank/DDBJ databases">
        <title>The diversity of rhizobia nodulating Mimosa spp. in eleven states of Brazil covering several biomes is determined by host plant, location, and edaphic factors.</title>
        <authorList>
            <person name="Rouws L."/>
            <person name="Barauna A."/>
            <person name="Beukes C."/>
            <person name="De Faria S.M."/>
            <person name="Gross E."/>
            <person name="Dos Reis Junior F.B."/>
            <person name="Simon M."/>
            <person name="Maluk M."/>
            <person name="Odee D.W."/>
            <person name="Kenicer G."/>
            <person name="Young J.P.W."/>
            <person name="Reis V.M."/>
            <person name="Zilli J."/>
            <person name="James E.K."/>
        </authorList>
    </citation>
    <scope>NUCLEOTIDE SEQUENCE</scope>
    <source>
        <strain evidence="1">JPY452</strain>
    </source>
</reference>
<sequence length="704" mass="76323">MPAVSTAAHTATTPIAATETAGRIEYVPLKQLTLSPHNVRKTELTEIPGLAENIAAQGVNQNLVVHRIAGKRGKNAPLGVCAGQRRLAALHLLLEQARITDAYPVPVLVVPEADALLRSLSENEQRKDMHPADKALAFSLLLQEGREAGFIASVFGVSEAAVRRHVKLASLAPKLMDLFRTDEMDWEQATTLVLASDHETQERIWFGAQQSWQRDPYHLREAIIGDEADIRTSDTLRFVTVEAYEAAGGYVRRDLFSGEDAGYIADHELLNRLVADKLEAAANEVRAEGWQWIEVRARGGQSELVFFGQDRPAMRDMTPDEEAARNALAEKLEQTGAALSEYYDSDCEPDEELENSLSDAEDVAKEALEAFDRSMQAWTDAQKQAAGAFVMVGRGGELVVKRGLLRREHSAGSSVAAVSAAQAPKKVKPEHSEALCRRLTAHRTAAVRVELAANPRVAVAVLLHSLIPKVFDGRLGALCYLSALQMDVRPTDDALVRAADDLADSNAWQEIQAQRNKWRNLMPSNPEHLMPWLMEADDDITTGLLAYCVAALVDGVSGTDSPHAINLVSQALELDMTRHWHVTAGGYLNHVSKERIGQAVTEAVDGEAAASLASMKKADAVKAAETRLAGTGWLPSVLRNRDVPAIPHYSACSDEDMDDDAHERAEDEADAAPDSEPVAGSTEPDAEAAATPSEPEDAAMALAA</sequence>
<evidence type="ECO:0000313" key="1">
    <source>
        <dbReference type="EMBL" id="MEM5406282.1"/>
    </source>
</evidence>
<gene>
    <name evidence="1" type="ORF">VSR83_40965</name>
</gene>
<name>A0ACC6RXN3_9BURK</name>